<dbReference type="EMBL" id="JARBJD010000413">
    <property type="protein sequence ID" value="KAK2942371.1"/>
    <property type="molecule type" value="Genomic_DNA"/>
</dbReference>
<name>A0ABQ9WVB2_9EUKA</name>
<evidence type="ECO:0000256" key="1">
    <source>
        <dbReference type="SAM" id="Phobius"/>
    </source>
</evidence>
<keyword evidence="3" id="KW-1185">Reference proteome</keyword>
<reference evidence="2 3" key="1">
    <citation type="journal article" date="2022" name="bioRxiv">
        <title>Genomics of Preaxostyla Flagellates Illuminates Evolutionary Transitions and the Path Towards Mitochondrial Loss.</title>
        <authorList>
            <person name="Novak L.V.F."/>
            <person name="Treitli S.C."/>
            <person name="Pyrih J."/>
            <person name="Halakuc P."/>
            <person name="Pipaliya S.V."/>
            <person name="Vacek V."/>
            <person name="Brzon O."/>
            <person name="Soukal P."/>
            <person name="Eme L."/>
            <person name="Dacks J.B."/>
            <person name="Karnkowska A."/>
            <person name="Elias M."/>
            <person name="Hampl V."/>
        </authorList>
    </citation>
    <scope>NUCLEOTIDE SEQUENCE [LARGE SCALE GENOMIC DNA]</scope>
    <source>
        <strain evidence="2">NAU3</strain>
        <tissue evidence="2">Gut</tissue>
    </source>
</reference>
<keyword evidence="1" id="KW-0812">Transmembrane</keyword>
<accession>A0ABQ9WVB2</accession>
<gene>
    <name evidence="2" type="ORF">BLNAU_22714</name>
</gene>
<protein>
    <submittedName>
        <fullName evidence="2">Uncharacterized protein</fullName>
    </submittedName>
</protein>
<dbReference type="Proteomes" id="UP001281761">
    <property type="component" value="Unassembled WGS sequence"/>
</dbReference>
<keyword evidence="1" id="KW-0472">Membrane</keyword>
<sequence length="66" mass="7152">MSAWSVQLVHHPVSSSCPFTPSRLPLPFVLFLSLLLPLPFSVTLILACLSPPLLPPHTSTLTTLAF</sequence>
<evidence type="ECO:0000313" key="3">
    <source>
        <dbReference type="Proteomes" id="UP001281761"/>
    </source>
</evidence>
<feature type="transmembrane region" description="Helical" evidence="1">
    <location>
        <begin position="28"/>
        <end position="49"/>
    </location>
</feature>
<keyword evidence="1" id="KW-1133">Transmembrane helix</keyword>
<proteinExistence type="predicted"/>
<organism evidence="2 3">
    <name type="scientific">Blattamonas nauphoetae</name>
    <dbReference type="NCBI Taxonomy" id="2049346"/>
    <lineage>
        <taxon>Eukaryota</taxon>
        <taxon>Metamonada</taxon>
        <taxon>Preaxostyla</taxon>
        <taxon>Oxymonadida</taxon>
        <taxon>Blattamonas</taxon>
    </lineage>
</organism>
<evidence type="ECO:0000313" key="2">
    <source>
        <dbReference type="EMBL" id="KAK2942371.1"/>
    </source>
</evidence>
<comment type="caution">
    <text evidence="2">The sequence shown here is derived from an EMBL/GenBank/DDBJ whole genome shotgun (WGS) entry which is preliminary data.</text>
</comment>